<keyword evidence="3" id="KW-0238">DNA-binding</keyword>
<evidence type="ECO:0000313" key="6">
    <source>
        <dbReference type="EMBL" id="MCG5074141.1"/>
    </source>
</evidence>
<proteinExistence type="inferred from homology"/>
<dbReference type="RefSeq" id="WP_238463901.1">
    <property type="nucleotide sequence ID" value="NZ_JAKLJA010000007.1"/>
</dbReference>
<feature type="domain" description="HTH lysR-type" evidence="5">
    <location>
        <begin position="3"/>
        <end position="60"/>
    </location>
</feature>
<dbReference type="InterPro" id="IPR005119">
    <property type="entry name" value="LysR_subst-bd"/>
</dbReference>
<comment type="similarity">
    <text evidence="1">Belongs to the LysR transcriptional regulatory family.</text>
</comment>
<dbReference type="PROSITE" id="PS50931">
    <property type="entry name" value="HTH_LYSR"/>
    <property type="match status" value="1"/>
</dbReference>
<dbReference type="GO" id="GO:0003677">
    <property type="term" value="F:DNA binding"/>
    <property type="evidence" value="ECO:0007669"/>
    <property type="project" value="UniProtKB-KW"/>
</dbReference>
<dbReference type="InterPro" id="IPR000847">
    <property type="entry name" value="LysR_HTH_N"/>
</dbReference>
<dbReference type="Gene3D" id="1.10.10.10">
    <property type="entry name" value="Winged helix-like DNA-binding domain superfamily/Winged helix DNA-binding domain"/>
    <property type="match status" value="1"/>
</dbReference>
<dbReference type="InterPro" id="IPR036390">
    <property type="entry name" value="WH_DNA-bd_sf"/>
</dbReference>
<keyword evidence="7" id="KW-1185">Reference proteome</keyword>
<dbReference type="EMBL" id="JAKLJA010000007">
    <property type="protein sequence ID" value="MCG5074141.1"/>
    <property type="molecule type" value="Genomic_DNA"/>
</dbReference>
<dbReference type="Pfam" id="PF00126">
    <property type="entry name" value="HTH_1"/>
    <property type="match status" value="1"/>
</dbReference>
<keyword evidence="4" id="KW-0804">Transcription</keyword>
<dbReference type="Gene3D" id="3.40.190.290">
    <property type="match status" value="1"/>
</dbReference>
<dbReference type="PANTHER" id="PTHR30419">
    <property type="entry name" value="HTH-TYPE TRANSCRIPTIONAL REGULATOR YBHD"/>
    <property type="match status" value="1"/>
</dbReference>
<evidence type="ECO:0000259" key="5">
    <source>
        <dbReference type="PROSITE" id="PS50931"/>
    </source>
</evidence>
<name>A0A9X1UKH4_9BURK</name>
<dbReference type="InterPro" id="IPR050950">
    <property type="entry name" value="HTH-type_LysR_regulators"/>
</dbReference>
<evidence type="ECO:0000313" key="7">
    <source>
        <dbReference type="Proteomes" id="UP001139308"/>
    </source>
</evidence>
<evidence type="ECO:0000256" key="4">
    <source>
        <dbReference type="ARBA" id="ARBA00023163"/>
    </source>
</evidence>
<accession>A0A9X1UKH4</accession>
<dbReference type="FunFam" id="1.10.10.10:FF:000001">
    <property type="entry name" value="LysR family transcriptional regulator"/>
    <property type="match status" value="1"/>
</dbReference>
<comment type="caution">
    <text evidence="6">The sequence shown here is derived from an EMBL/GenBank/DDBJ whole genome shotgun (WGS) entry which is preliminary data.</text>
</comment>
<reference evidence="6" key="1">
    <citation type="submission" date="2022-01" db="EMBL/GenBank/DDBJ databases">
        <title>Genome sequence and assembly of Parabukholderia sp. RG36.</title>
        <authorList>
            <person name="Chhetri G."/>
        </authorList>
    </citation>
    <scope>NUCLEOTIDE SEQUENCE</scope>
    <source>
        <strain evidence="6">RG36</strain>
    </source>
</reference>
<dbReference type="CDD" id="cd08421">
    <property type="entry name" value="PBP2_LTTR_like_1"/>
    <property type="match status" value="1"/>
</dbReference>
<dbReference type="SUPFAM" id="SSF53850">
    <property type="entry name" value="Periplasmic binding protein-like II"/>
    <property type="match status" value="1"/>
</dbReference>
<dbReference type="AlphaFoldDB" id="A0A9X1UKH4"/>
<dbReference type="GO" id="GO:0003700">
    <property type="term" value="F:DNA-binding transcription factor activity"/>
    <property type="evidence" value="ECO:0007669"/>
    <property type="project" value="InterPro"/>
</dbReference>
<dbReference type="InterPro" id="IPR036388">
    <property type="entry name" value="WH-like_DNA-bd_sf"/>
</dbReference>
<evidence type="ECO:0000256" key="2">
    <source>
        <dbReference type="ARBA" id="ARBA00023015"/>
    </source>
</evidence>
<keyword evidence="2" id="KW-0805">Transcription regulation</keyword>
<evidence type="ECO:0000256" key="3">
    <source>
        <dbReference type="ARBA" id="ARBA00023125"/>
    </source>
</evidence>
<dbReference type="GO" id="GO:0005829">
    <property type="term" value="C:cytosol"/>
    <property type="evidence" value="ECO:0007669"/>
    <property type="project" value="TreeGrafter"/>
</dbReference>
<evidence type="ECO:0000256" key="1">
    <source>
        <dbReference type="ARBA" id="ARBA00009437"/>
    </source>
</evidence>
<dbReference type="PANTHER" id="PTHR30419:SF2">
    <property type="entry name" value="LYSR FAMILY TRANSCRIPTIONAL REGULATOR"/>
    <property type="match status" value="1"/>
</dbReference>
<protein>
    <submittedName>
        <fullName evidence="6">LysR family transcriptional regulator</fullName>
    </submittedName>
</protein>
<gene>
    <name evidence="6" type="ORF">L5014_12345</name>
</gene>
<sequence length="294" mass="32284">MHFDLPDLRVFIHVAESSSVTQGARRANLSIAATSARIKSLESQLGAKLLYRDSKGATLTPAGENLLKHARVIMRQVDYVKSEFAEYGSGLVGHIRIFANTTAVTEYLPEILAQFLSTRPAVTVDLQERLSREIVRGVLDGTADLGLIAGPIEAQGLEIIHASTDRLLLALPEGHELTKRSSVTLAETLDYPHIGFREGSTLFDLVTAQVENLGRTLSMRVQLSSYEAICRMIESGVGIGIIPESAAVRHRRTMRLVTVPLGESWAIRERSLLVRELDGMPGCVRDLMDTLRSN</sequence>
<dbReference type="Pfam" id="PF03466">
    <property type="entry name" value="LysR_substrate"/>
    <property type="match status" value="1"/>
</dbReference>
<organism evidence="6 7">
    <name type="scientific">Paraburkholderia tagetis</name>
    <dbReference type="NCBI Taxonomy" id="2913261"/>
    <lineage>
        <taxon>Bacteria</taxon>
        <taxon>Pseudomonadati</taxon>
        <taxon>Pseudomonadota</taxon>
        <taxon>Betaproteobacteria</taxon>
        <taxon>Burkholderiales</taxon>
        <taxon>Burkholderiaceae</taxon>
        <taxon>Paraburkholderia</taxon>
    </lineage>
</organism>
<dbReference type="SUPFAM" id="SSF46785">
    <property type="entry name" value="Winged helix' DNA-binding domain"/>
    <property type="match status" value="1"/>
</dbReference>
<dbReference type="Proteomes" id="UP001139308">
    <property type="component" value="Unassembled WGS sequence"/>
</dbReference>